<dbReference type="SUPFAM" id="SSF46785">
    <property type="entry name" value="Winged helix' DNA-binding domain"/>
    <property type="match status" value="1"/>
</dbReference>
<proteinExistence type="predicted"/>
<keyword evidence="1" id="KW-0805">Transcription regulation</keyword>
<dbReference type="InterPro" id="IPR036390">
    <property type="entry name" value="WH_DNA-bd_sf"/>
</dbReference>
<keyword evidence="3" id="KW-0804">Transcription</keyword>
<evidence type="ECO:0000313" key="6">
    <source>
        <dbReference type="Proteomes" id="UP000283805"/>
    </source>
</evidence>
<dbReference type="RefSeq" id="WP_120246762.1">
    <property type="nucleotide sequence ID" value="NZ_RAPO01000006.1"/>
</dbReference>
<dbReference type="InterPro" id="IPR002577">
    <property type="entry name" value="HTH_HxlR"/>
</dbReference>
<keyword evidence="2" id="KW-0238">DNA-binding</keyword>
<protein>
    <submittedName>
        <fullName evidence="5">HxlR family transcriptional regulator</fullName>
    </submittedName>
</protein>
<gene>
    <name evidence="5" type="ORF">ATJ93_4459</name>
</gene>
<organism evidence="5 6">
    <name type="scientific">Halopiger aswanensis</name>
    <dbReference type="NCBI Taxonomy" id="148449"/>
    <lineage>
        <taxon>Archaea</taxon>
        <taxon>Methanobacteriati</taxon>
        <taxon>Methanobacteriota</taxon>
        <taxon>Stenosarchaea group</taxon>
        <taxon>Halobacteria</taxon>
        <taxon>Halobacteriales</taxon>
        <taxon>Natrialbaceae</taxon>
        <taxon>Halopiger</taxon>
    </lineage>
</organism>
<dbReference type="Pfam" id="PF01638">
    <property type="entry name" value="HxlR"/>
    <property type="match status" value="1"/>
</dbReference>
<dbReference type="Gene3D" id="1.10.10.10">
    <property type="entry name" value="Winged helix-like DNA-binding domain superfamily/Winged helix DNA-binding domain"/>
    <property type="match status" value="1"/>
</dbReference>
<dbReference type="PANTHER" id="PTHR33204">
    <property type="entry name" value="TRANSCRIPTIONAL REGULATOR, MARR FAMILY"/>
    <property type="match status" value="1"/>
</dbReference>
<evidence type="ECO:0000256" key="2">
    <source>
        <dbReference type="ARBA" id="ARBA00023125"/>
    </source>
</evidence>
<dbReference type="InterPro" id="IPR036388">
    <property type="entry name" value="WH-like_DNA-bd_sf"/>
</dbReference>
<evidence type="ECO:0000313" key="5">
    <source>
        <dbReference type="EMBL" id="RKD88142.1"/>
    </source>
</evidence>
<dbReference type="OrthoDB" id="10490at2157"/>
<dbReference type="EMBL" id="RAPO01000006">
    <property type="protein sequence ID" value="RKD88142.1"/>
    <property type="molecule type" value="Genomic_DNA"/>
</dbReference>
<evidence type="ECO:0000256" key="3">
    <source>
        <dbReference type="ARBA" id="ARBA00023163"/>
    </source>
</evidence>
<dbReference type="AlphaFoldDB" id="A0A419VY44"/>
<reference evidence="5 6" key="1">
    <citation type="submission" date="2018-09" db="EMBL/GenBank/DDBJ databases">
        <title>Genomic Encyclopedia of Archaeal and Bacterial Type Strains, Phase II (KMG-II): from individual species to whole genera.</title>
        <authorList>
            <person name="Goeker M."/>
        </authorList>
    </citation>
    <scope>NUCLEOTIDE SEQUENCE [LARGE SCALE GENOMIC DNA]</scope>
    <source>
        <strain evidence="5 6">DSM 13151</strain>
    </source>
</reference>
<comment type="caution">
    <text evidence="5">The sequence shown here is derived from an EMBL/GenBank/DDBJ whole genome shotgun (WGS) entry which is preliminary data.</text>
</comment>
<name>A0A419VY44_9EURY</name>
<dbReference type="PANTHER" id="PTHR33204:SF37">
    <property type="entry name" value="HTH-TYPE TRANSCRIPTIONAL REGULATOR YODB"/>
    <property type="match status" value="1"/>
</dbReference>
<feature type="domain" description="HTH hxlR-type" evidence="4">
    <location>
        <begin position="8"/>
        <end position="106"/>
    </location>
</feature>
<keyword evidence="6" id="KW-1185">Reference proteome</keyword>
<dbReference type="Proteomes" id="UP000283805">
    <property type="component" value="Unassembled WGS sequence"/>
</dbReference>
<accession>A0A419VY44</accession>
<evidence type="ECO:0000256" key="1">
    <source>
        <dbReference type="ARBA" id="ARBA00023015"/>
    </source>
</evidence>
<dbReference type="PROSITE" id="PS51118">
    <property type="entry name" value="HTH_HXLR"/>
    <property type="match status" value="1"/>
</dbReference>
<sequence>MTDSDWQAIWHSLHSLLGAKWTSHVLRLLTDGDHGFNDMKAELDGITATMLSRRLSELECHGLVDRSVEATTPPTTQYRLTDRGVAVAERLRALEDVVQVATCEKGENDCNDTTDCQITDDELCVTGISASE</sequence>
<evidence type="ECO:0000259" key="4">
    <source>
        <dbReference type="PROSITE" id="PS51118"/>
    </source>
</evidence>
<dbReference type="GO" id="GO:0003677">
    <property type="term" value="F:DNA binding"/>
    <property type="evidence" value="ECO:0007669"/>
    <property type="project" value="UniProtKB-KW"/>
</dbReference>